<keyword evidence="3" id="KW-1185">Reference proteome</keyword>
<evidence type="ECO:0000313" key="3">
    <source>
        <dbReference type="Proteomes" id="UP000652761"/>
    </source>
</evidence>
<comment type="caution">
    <text evidence="2">The sequence shown here is derived from an EMBL/GenBank/DDBJ whole genome shotgun (WGS) entry which is preliminary data.</text>
</comment>
<gene>
    <name evidence="2" type="ORF">Taro_008832</name>
</gene>
<dbReference type="Proteomes" id="UP000652761">
    <property type="component" value="Unassembled WGS sequence"/>
</dbReference>
<evidence type="ECO:0000256" key="1">
    <source>
        <dbReference type="SAM" id="Phobius"/>
    </source>
</evidence>
<evidence type="ECO:0000313" key="2">
    <source>
        <dbReference type="EMBL" id="MQL76432.1"/>
    </source>
</evidence>
<keyword evidence="1" id="KW-0812">Transmembrane</keyword>
<name>A0A843TUR8_COLES</name>
<dbReference type="AlphaFoldDB" id="A0A843TUR8"/>
<sequence>MLGPTLVVGLVISLFRCFVALCSRVVLLQLLLEFLLLWVVRNWLSLLSLVREAHPPYSLQVASFSAGSGCELQESVAAVAGCACCKRGIVLVGVFACTSAVLGGTSRYLGRGSDHREVAVQLSGPFAPVVFSDQHLGLSSFPVRVLDDWTLMRPGWVTH</sequence>
<feature type="transmembrane region" description="Helical" evidence="1">
    <location>
        <begin position="6"/>
        <end position="39"/>
    </location>
</feature>
<dbReference type="EMBL" id="NMUH01000298">
    <property type="protein sequence ID" value="MQL76432.1"/>
    <property type="molecule type" value="Genomic_DNA"/>
</dbReference>
<keyword evidence="1" id="KW-1133">Transmembrane helix</keyword>
<organism evidence="2 3">
    <name type="scientific">Colocasia esculenta</name>
    <name type="common">Wild taro</name>
    <name type="synonym">Arum esculentum</name>
    <dbReference type="NCBI Taxonomy" id="4460"/>
    <lineage>
        <taxon>Eukaryota</taxon>
        <taxon>Viridiplantae</taxon>
        <taxon>Streptophyta</taxon>
        <taxon>Embryophyta</taxon>
        <taxon>Tracheophyta</taxon>
        <taxon>Spermatophyta</taxon>
        <taxon>Magnoliopsida</taxon>
        <taxon>Liliopsida</taxon>
        <taxon>Araceae</taxon>
        <taxon>Aroideae</taxon>
        <taxon>Colocasieae</taxon>
        <taxon>Colocasia</taxon>
    </lineage>
</organism>
<reference evidence="2" key="1">
    <citation type="submission" date="2017-07" db="EMBL/GenBank/DDBJ databases">
        <title>Taro Niue Genome Assembly and Annotation.</title>
        <authorList>
            <person name="Atibalentja N."/>
            <person name="Keating K."/>
            <person name="Fields C.J."/>
        </authorList>
    </citation>
    <scope>NUCLEOTIDE SEQUENCE</scope>
    <source>
        <strain evidence="2">Niue_2</strain>
        <tissue evidence="2">Leaf</tissue>
    </source>
</reference>
<accession>A0A843TUR8</accession>
<proteinExistence type="predicted"/>
<protein>
    <submittedName>
        <fullName evidence="2">Uncharacterized protein</fullName>
    </submittedName>
</protein>
<keyword evidence="1" id="KW-0472">Membrane</keyword>